<protein>
    <recommendedName>
        <fullName evidence="6">POTRA domain-containing protein</fullName>
    </recommendedName>
</protein>
<dbReference type="GO" id="GO:0019867">
    <property type="term" value="C:outer membrane"/>
    <property type="evidence" value="ECO:0007669"/>
    <property type="project" value="InterPro"/>
</dbReference>
<evidence type="ECO:0000313" key="7">
    <source>
        <dbReference type="EMBL" id="GAH48388.1"/>
    </source>
</evidence>
<organism evidence="7">
    <name type="scientific">marine sediment metagenome</name>
    <dbReference type="NCBI Taxonomy" id="412755"/>
    <lineage>
        <taxon>unclassified sequences</taxon>
        <taxon>metagenomes</taxon>
        <taxon>ecological metagenomes</taxon>
    </lineage>
</organism>
<dbReference type="EMBL" id="BARU01022981">
    <property type="protein sequence ID" value="GAH48388.1"/>
    <property type="molecule type" value="Genomic_DNA"/>
</dbReference>
<evidence type="ECO:0000256" key="3">
    <source>
        <dbReference type="ARBA" id="ARBA00022729"/>
    </source>
</evidence>
<name>X1HSY3_9ZZZZ</name>
<dbReference type="InterPro" id="IPR039910">
    <property type="entry name" value="D15-like"/>
</dbReference>
<evidence type="ECO:0000256" key="2">
    <source>
        <dbReference type="ARBA" id="ARBA00022692"/>
    </source>
</evidence>
<gene>
    <name evidence="7" type="ORF">S03H2_37344</name>
</gene>
<dbReference type="InterPro" id="IPR000184">
    <property type="entry name" value="Bac_surfAg_D15"/>
</dbReference>
<accession>X1HSY3</accession>
<dbReference type="PROSITE" id="PS51779">
    <property type="entry name" value="POTRA"/>
    <property type="match status" value="1"/>
</dbReference>
<keyword evidence="4" id="KW-0472">Membrane</keyword>
<keyword evidence="5" id="KW-0998">Cell outer membrane</keyword>
<evidence type="ECO:0000256" key="1">
    <source>
        <dbReference type="ARBA" id="ARBA00004370"/>
    </source>
</evidence>
<dbReference type="Pfam" id="PF07244">
    <property type="entry name" value="POTRA"/>
    <property type="match status" value="1"/>
</dbReference>
<feature type="non-terminal residue" evidence="7">
    <location>
        <position position="279"/>
    </location>
</feature>
<sequence length="279" mass="32214">SSPATINRVIITGNYSTRENVIRRELRTIPGEIFRRSDVIRSLREVFNLGFFDNVEPLTGVPDDSGRIDLIYKLTEKEGVATVGAGISYSAQDKLTGYFELSHPNMWGKGQRLYTKIELGGRLTNFQIGYTEPWLFSTRTSAGLDLYYTNRFWDYYTKRDIGLAGRVSFPFYLDYTRLGYTLRAERTRILDIASSYTPPSSGYSLFNDTIPKWTVSNSFTLTRDSRDFIFNPTSGSYMALRADIAKKFLFANIDYNRITFEARTYLPIYWKFVLMARIK</sequence>
<keyword evidence="3" id="KW-0732">Signal</keyword>
<dbReference type="PANTHER" id="PTHR12815">
    <property type="entry name" value="SORTING AND ASSEMBLY MACHINERY SAMM50 PROTEIN FAMILY MEMBER"/>
    <property type="match status" value="1"/>
</dbReference>
<evidence type="ECO:0000256" key="5">
    <source>
        <dbReference type="ARBA" id="ARBA00023237"/>
    </source>
</evidence>
<dbReference type="Gene3D" id="3.10.20.310">
    <property type="entry name" value="membrane protein fhac"/>
    <property type="match status" value="1"/>
</dbReference>
<dbReference type="Pfam" id="PF01103">
    <property type="entry name" value="Omp85"/>
    <property type="match status" value="1"/>
</dbReference>
<dbReference type="AlphaFoldDB" id="X1HSY3"/>
<evidence type="ECO:0000259" key="6">
    <source>
        <dbReference type="PROSITE" id="PS51779"/>
    </source>
</evidence>
<dbReference type="InterPro" id="IPR010827">
    <property type="entry name" value="BamA/TamA_POTRA"/>
</dbReference>
<dbReference type="InterPro" id="IPR034746">
    <property type="entry name" value="POTRA"/>
</dbReference>
<feature type="non-terminal residue" evidence="7">
    <location>
        <position position="1"/>
    </location>
</feature>
<dbReference type="PANTHER" id="PTHR12815:SF47">
    <property type="entry name" value="TRANSLOCATION AND ASSEMBLY MODULE SUBUNIT TAMA"/>
    <property type="match status" value="1"/>
</dbReference>
<reference evidence="7" key="1">
    <citation type="journal article" date="2014" name="Front. Microbiol.">
        <title>High frequency of phylogenetically diverse reductive dehalogenase-homologous genes in deep subseafloor sedimentary metagenomes.</title>
        <authorList>
            <person name="Kawai M."/>
            <person name="Futagami T."/>
            <person name="Toyoda A."/>
            <person name="Takaki Y."/>
            <person name="Nishi S."/>
            <person name="Hori S."/>
            <person name="Arai W."/>
            <person name="Tsubouchi T."/>
            <person name="Morono Y."/>
            <person name="Uchiyama I."/>
            <person name="Ito T."/>
            <person name="Fujiyama A."/>
            <person name="Inagaki F."/>
            <person name="Takami H."/>
        </authorList>
    </citation>
    <scope>NUCLEOTIDE SEQUENCE</scope>
    <source>
        <strain evidence="7">Expedition CK06-06</strain>
    </source>
</reference>
<dbReference type="Gene3D" id="2.40.160.50">
    <property type="entry name" value="membrane protein fhac: a member of the omp85/tpsb transporter family"/>
    <property type="match status" value="1"/>
</dbReference>
<comment type="caution">
    <text evidence="7">The sequence shown here is derived from an EMBL/GenBank/DDBJ whole genome shotgun (WGS) entry which is preliminary data.</text>
</comment>
<evidence type="ECO:0000256" key="4">
    <source>
        <dbReference type="ARBA" id="ARBA00023136"/>
    </source>
</evidence>
<proteinExistence type="predicted"/>
<keyword evidence="2" id="KW-0812">Transmembrane</keyword>
<comment type="subcellular location">
    <subcellularLocation>
        <location evidence="1">Membrane</location>
    </subcellularLocation>
</comment>
<feature type="domain" description="POTRA" evidence="6">
    <location>
        <begin position="4"/>
        <end position="77"/>
    </location>
</feature>